<reference evidence="7" key="1">
    <citation type="submission" date="2020-12" db="EMBL/GenBank/DDBJ databases">
        <title>Vagococcus allomyrinae sp. nov. and Enterococcus lavae sp. nov., isolated from the larvae of Allomyrina dichotoma.</title>
        <authorList>
            <person name="Lee S.D."/>
        </authorList>
    </citation>
    <scope>NUCLEOTIDE SEQUENCE</scope>
    <source>
        <strain evidence="7">BWB3-3</strain>
    </source>
</reference>
<evidence type="ECO:0000256" key="4">
    <source>
        <dbReference type="ARBA" id="ARBA00023136"/>
    </source>
</evidence>
<dbReference type="CDD" id="cd06530">
    <property type="entry name" value="S26_SPase_I"/>
    <property type="match status" value="1"/>
</dbReference>
<keyword evidence="4 6" id="KW-0472">Membrane</keyword>
<dbReference type="SUPFAM" id="SSF51306">
    <property type="entry name" value="LexA/Signal peptidase"/>
    <property type="match status" value="1"/>
</dbReference>
<dbReference type="GO" id="GO:0006465">
    <property type="term" value="P:signal peptide processing"/>
    <property type="evidence" value="ECO:0007669"/>
    <property type="project" value="UniProtKB-UniRule"/>
</dbReference>
<keyword evidence="8" id="KW-1185">Reference proteome</keyword>
<evidence type="ECO:0000313" key="7">
    <source>
        <dbReference type="EMBL" id="MBP1040138.1"/>
    </source>
</evidence>
<dbReference type="InterPro" id="IPR019533">
    <property type="entry name" value="Peptidase_S26"/>
</dbReference>
<dbReference type="GO" id="GO:0004252">
    <property type="term" value="F:serine-type endopeptidase activity"/>
    <property type="evidence" value="ECO:0007669"/>
    <property type="project" value="UniProtKB-UniRule"/>
</dbReference>
<dbReference type="AlphaFoldDB" id="A0A940SVA3"/>
<evidence type="ECO:0000256" key="3">
    <source>
        <dbReference type="ARBA" id="ARBA00022989"/>
    </source>
</evidence>
<dbReference type="Proteomes" id="UP000674938">
    <property type="component" value="Unassembled WGS sequence"/>
</dbReference>
<feature type="transmembrane region" description="Helical" evidence="6">
    <location>
        <begin position="12"/>
        <end position="29"/>
    </location>
</feature>
<keyword evidence="2 6" id="KW-0812">Transmembrane</keyword>
<evidence type="ECO:0000256" key="2">
    <source>
        <dbReference type="ARBA" id="ARBA00022692"/>
    </source>
</evidence>
<dbReference type="EMBL" id="JAEEGA010000002">
    <property type="protein sequence ID" value="MBP1040138.1"/>
    <property type="molecule type" value="Genomic_DNA"/>
</dbReference>
<evidence type="ECO:0000256" key="1">
    <source>
        <dbReference type="ARBA" id="ARBA00004370"/>
    </source>
</evidence>
<keyword evidence="3 6" id="KW-1133">Transmembrane helix</keyword>
<evidence type="ECO:0000256" key="6">
    <source>
        <dbReference type="SAM" id="Phobius"/>
    </source>
</evidence>
<dbReference type="GO" id="GO:0009003">
    <property type="term" value="F:signal peptidase activity"/>
    <property type="evidence" value="ECO:0007669"/>
    <property type="project" value="UniProtKB-EC"/>
</dbReference>
<evidence type="ECO:0000313" key="8">
    <source>
        <dbReference type="Proteomes" id="UP000674938"/>
    </source>
</evidence>
<dbReference type="PANTHER" id="PTHR10806:SF6">
    <property type="entry name" value="SIGNAL PEPTIDASE COMPLEX CATALYTIC SUBUNIT SEC11"/>
    <property type="match status" value="1"/>
</dbReference>
<dbReference type="InterPro" id="IPR036286">
    <property type="entry name" value="LexA/Signal_pep-like_sf"/>
</dbReference>
<feature type="transmembrane region" description="Helical" evidence="6">
    <location>
        <begin position="155"/>
        <end position="176"/>
    </location>
</feature>
<proteinExistence type="predicted"/>
<dbReference type="RefSeq" id="WP_209525031.1">
    <property type="nucleotide sequence ID" value="NZ_JAEEGA010000002.1"/>
</dbReference>
<dbReference type="NCBIfam" id="TIGR02228">
    <property type="entry name" value="sigpep_I_arch"/>
    <property type="match status" value="1"/>
</dbReference>
<gene>
    <name evidence="7" type="ORF">I6N95_03845</name>
</gene>
<dbReference type="InterPro" id="IPR001733">
    <property type="entry name" value="Peptidase_S26B"/>
</dbReference>
<dbReference type="PANTHER" id="PTHR10806">
    <property type="entry name" value="SIGNAL PEPTIDASE COMPLEX CATALYTIC SUBUNIT SEC11"/>
    <property type="match status" value="1"/>
</dbReference>
<comment type="subcellular location">
    <subcellularLocation>
        <location evidence="1">Membrane</location>
    </subcellularLocation>
</comment>
<evidence type="ECO:0000256" key="5">
    <source>
        <dbReference type="NCBIfam" id="TIGR02228"/>
    </source>
</evidence>
<sequence>MFTIVKGGFNLFYYIIVITLIASATLFALNRDSNKSYFGYRFYTVLTDSMVAKKDSPPGGFRSGDMIVVQSIEGKQAQVGDIVTFLVGDSGDKFLTHRVVEKMSELNGEEGDFLVTRGDANNADDPPIASERVVGKKVFTIPNVGFIADFVRANLWICLTFVLGLIGFLLVLRYYLFEDRSKDYR</sequence>
<name>A0A940SVA3_9ENTE</name>
<protein>
    <recommendedName>
        <fullName evidence="5">Signal peptidase I</fullName>
        <ecNumber evidence="5">3.4.21.89</ecNumber>
    </recommendedName>
</protein>
<comment type="caution">
    <text evidence="7">The sequence shown here is derived from an EMBL/GenBank/DDBJ whole genome shotgun (WGS) entry which is preliminary data.</text>
</comment>
<keyword evidence="7" id="KW-0378">Hydrolase</keyword>
<organism evidence="7 8">
    <name type="scientific">Vagococcus allomyrinae</name>
    <dbReference type="NCBI Taxonomy" id="2794353"/>
    <lineage>
        <taxon>Bacteria</taxon>
        <taxon>Bacillati</taxon>
        <taxon>Bacillota</taxon>
        <taxon>Bacilli</taxon>
        <taxon>Lactobacillales</taxon>
        <taxon>Enterococcaceae</taxon>
        <taxon>Vagococcus</taxon>
    </lineage>
</organism>
<dbReference type="EC" id="3.4.21.89" evidence="5"/>
<accession>A0A940SVA3</accession>
<dbReference type="GO" id="GO:0016020">
    <property type="term" value="C:membrane"/>
    <property type="evidence" value="ECO:0007669"/>
    <property type="project" value="UniProtKB-SubCell"/>
</dbReference>